<dbReference type="EMBL" id="CP001037">
    <property type="protein sequence ID" value="ACC83821.1"/>
    <property type="molecule type" value="Genomic_DNA"/>
</dbReference>
<dbReference type="eggNOG" id="ENOG50306F4">
    <property type="taxonomic scope" value="Bacteria"/>
</dbReference>
<evidence type="ECO:0000256" key="1">
    <source>
        <dbReference type="SAM" id="Phobius"/>
    </source>
</evidence>
<evidence type="ECO:0000313" key="3">
    <source>
        <dbReference type="Proteomes" id="UP000001191"/>
    </source>
</evidence>
<reference evidence="2 3" key="2">
    <citation type="journal article" date="2013" name="Plant Physiol.">
        <title>A Nostoc punctiforme Sugar Transporter Necessary to Establish a Cyanobacterium-Plant Symbiosis.</title>
        <authorList>
            <person name="Ekman M."/>
            <person name="Picossi S."/>
            <person name="Campbell E.L."/>
            <person name="Meeks J.C."/>
            <person name="Flores E."/>
        </authorList>
    </citation>
    <scope>NUCLEOTIDE SEQUENCE [LARGE SCALE GENOMIC DNA]</scope>
    <source>
        <strain evidence="3">ATCC 29133 / PCC 73102</strain>
    </source>
</reference>
<dbReference type="AlphaFoldDB" id="B2J6P5"/>
<feature type="transmembrane region" description="Helical" evidence="1">
    <location>
        <begin position="70"/>
        <end position="89"/>
    </location>
</feature>
<gene>
    <name evidence="2" type="ordered locus">Npun_R5515</name>
</gene>
<accession>B2J6P5</accession>
<keyword evidence="1" id="KW-0812">Transmembrane</keyword>
<keyword evidence="1" id="KW-1133">Transmembrane helix</keyword>
<dbReference type="Proteomes" id="UP000001191">
    <property type="component" value="Chromosome"/>
</dbReference>
<sequence length="178" mass="20783">MFDPSEAYILTKTGSKGSKSYQVIIVTPFQDFPLLSHLSYEQNQEFTLKTNDFINSNKTSLFVQQNQRNYLFFLSLSILIIMAIAAFFATSPVTTCTFYKSIDKVFIERKSLRGNQVIEHPLENILCFDIQEKQYKYSKLYRAVIVLKSFKEIPINPQYTDERSVRYAVSRILLFLKL</sequence>
<dbReference type="EnsemblBacteria" id="ACC83821">
    <property type="protein sequence ID" value="ACC83821"/>
    <property type="gene ID" value="Npun_R5515"/>
</dbReference>
<organism evidence="2 3">
    <name type="scientific">Nostoc punctiforme (strain ATCC 29133 / PCC 73102)</name>
    <dbReference type="NCBI Taxonomy" id="63737"/>
    <lineage>
        <taxon>Bacteria</taxon>
        <taxon>Bacillati</taxon>
        <taxon>Cyanobacteriota</taxon>
        <taxon>Cyanophyceae</taxon>
        <taxon>Nostocales</taxon>
        <taxon>Nostocaceae</taxon>
        <taxon>Nostoc</taxon>
    </lineage>
</organism>
<evidence type="ECO:0008006" key="4">
    <source>
        <dbReference type="Google" id="ProtNLM"/>
    </source>
</evidence>
<protein>
    <recommendedName>
        <fullName evidence="4">Transmembrane protein</fullName>
    </recommendedName>
</protein>
<keyword evidence="1" id="KW-0472">Membrane</keyword>
<evidence type="ECO:0000313" key="2">
    <source>
        <dbReference type="EMBL" id="ACC83821.1"/>
    </source>
</evidence>
<reference evidence="3" key="1">
    <citation type="submission" date="2008-04" db="EMBL/GenBank/DDBJ databases">
        <title>Complete sequence of chromosome of Nostoc punctiforme ATCC 29133.</title>
        <authorList>
            <consortium name="US DOE Joint Genome Institute"/>
            <person name="Copeland A."/>
            <person name="Lucas S."/>
            <person name="Lapidus A."/>
            <person name="Glavina del Rio T."/>
            <person name="Dalin E."/>
            <person name="Tice H."/>
            <person name="Pitluck S."/>
            <person name="Chain P."/>
            <person name="Malfatti S."/>
            <person name="Shin M."/>
            <person name="Vergez L."/>
            <person name="Schmutz J."/>
            <person name="Larimer F."/>
            <person name="Land M."/>
            <person name="Hauser L."/>
            <person name="Kyrpides N."/>
            <person name="Kim E."/>
            <person name="Meeks J.C."/>
            <person name="Elhai J."/>
            <person name="Campbell E.L."/>
            <person name="Thiel T."/>
            <person name="Longmire J."/>
            <person name="Potts M."/>
            <person name="Atlas R."/>
        </authorList>
    </citation>
    <scope>NUCLEOTIDE SEQUENCE [LARGE SCALE GENOMIC DNA]</scope>
    <source>
        <strain evidence="3">ATCC 29133 / PCC 73102</strain>
    </source>
</reference>
<name>B2J6P5_NOSP7</name>
<dbReference type="HOGENOM" id="CLU_067541_0_0_3"/>
<proteinExistence type="predicted"/>
<keyword evidence="3" id="KW-1185">Reference proteome</keyword>
<dbReference type="KEGG" id="npu:Npun_R5515"/>